<proteinExistence type="predicted"/>
<feature type="region of interest" description="Disordered" evidence="1">
    <location>
        <begin position="205"/>
        <end position="248"/>
    </location>
</feature>
<keyword evidence="3" id="KW-1185">Reference proteome</keyword>
<evidence type="ECO:0000313" key="2">
    <source>
        <dbReference type="EMBL" id="OXA40750.1"/>
    </source>
</evidence>
<dbReference type="EMBL" id="LNIX01000032">
    <property type="protein sequence ID" value="OXA40750.1"/>
    <property type="molecule type" value="Genomic_DNA"/>
</dbReference>
<gene>
    <name evidence="2" type="ORF">Fcan01_24546</name>
</gene>
<dbReference type="PANTHER" id="PTHR34239">
    <property type="entry name" value="APPLE DOMAIN-CONTAINING PROTEIN"/>
    <property type="match status" value="1"/>
</dbReference>
<dbReference type="AlphaFoldDB" id="A0A226D6K7"/>
<dbReference type="Proteomes" id="UP000198287">
    <property type="component" value="Unassembled WGS sequence"/>
</dbReference>
<dbReference type="PANTHER" id="PTHR34239:SF2">
    <property type="entry name" value="TRANSPOSABLE ELEMENT P TRANSPOSASE_THAP9 CONSERVED DOMAIN-CONTAINING PROTEIN"/>
    <property type="match status" value="1"/>
</dbReference>
<organism evidence="2 3">
    <name type="scientific">Folsomia candida</name>
    <name type="common">Springtail</name>
    <dbReference type="NCBI Taxonomy" id="158441"/>
    <lineage>
        <taxon>Eukaryota</taxon>
        <taxon>Metazoa</taxon>
        <taxon>Ecdysozoa</taxon>
        <taxon>Arthropoda</taxon>
        <taxon>Hexapoda</taxon>
        <taxon>Collembola</taxon>
        <taxon>Entomobryomorpha</taxon>
        <taxon>Isotomoidea</taxon>
        <taxon>Isotomidae</taxon>
        <taxon>Proisotominae</taxon>
        <taxon>Folsomia</taxon>
    </lineage>
</organism>
<protein>
    <submittedName>
        <fullName evidence="2">Uncharacterized protein</fullName>
    </submittedName>
</protein>
<feature type="compositionally biased region" description="Polar residues" evidence="1">
    <location>
        <begin position="213"/>
        <end position="225"/>
    </location>
</feature>
<evidence type="ECO:0000256" key="1">
    <source>
        <dbReference type="SAM" id="MobiDB-lite"/>
    </source>
</evidence>
<accession>A0A226D6K7</accession>
<name>A0A226D6K7_FOLCA</name>
<evidence type="ECO:0000313" key="3">
    <source>
        <dbReference type="Proteomes" id="UP000198287"/>
    </source>
</evidence>
<dbReference type="OrthoDB" id="7692528at2759"/>
<comment type="caution">
    <text evidence="2">The sequence shown here is derived from an EMBL/GenBank/DDBJ whole genome shotgun (WGS) entry which is preliminary data.</text>
</comment>
<reference evidence="2 3" key="1">
    <citation type="submission" date="2015-12" db="EMBL/GenBank/DDBJ databases">
        <title>The genome of Folsomia candida.</title>
        <authorList>
            <person name="Faddeeva A."/>
            <person name="Derks M.F."/>
            <person name="Anvar Y."/>
            <person name="Smit S."/>
            <person name="Van Straalen N."/>
            <person name="Roelofs D."/>
        </authorList>
    </citation>
    <scope>NUCLEOTIDE SEQUENCE [LARGE SCALE GENOMIC DNA]</scope>
    <source>
        <strain evidence="2 3">VU population</strain>
        <tissue evidence="2">Whole body</tissue>
    </source>
</reference>
<sequence length="553" mass="61381">MSAGVYFHHGRPSGKGGSSPLMLGGYRQWRSWTSVDSWTETDHLSGSTEPTVRRMIAALLNKLCTSQFAKIILYGGRLPLRTNPNAISPLTKELSLDGVTVVLEISKQEFLLGQSIPFIITSQGESSAVKRVKISLTRTISHSQKVQRCVEQESEVQISSESEVMDCLVFRRFLKRESFTRSGKLGHNVDVKQMEAIIGTEVVSSDRKEMEGASSSMLQMSSPPKRNSKEVGDAGGQPPKKKNKISRTLADHSKAIKEIRDLLINPVKDGKSKCDDVVGDVMQNLLNIDGDITNQPEDGASQDLLEILNVNQVEPEFGPDLNGAVAESFTNLSKTALPKEKFDEIKKLFLTPQNCKQLDVPRVNPEIWGVLSPKIKQSDFQNQQMQSTLSSSSVALAKLSEKIMQNSKQMPSNLSQDILRLAIQAATLNSRLFQELNIKRKQEIKPCLNNDIAAVCNTPSTPELLFGDNICETIKATKSAAAVMRSSSFTRTSTGSTFANRSRGNYFHSNRGSSLNFNRASFGRGGLRPQYRYNFNQRGSTFRPLLRPFRHHQ</sequence>